<dbReference type="InterPro" id="IPR046960">
    <property type="entry name" value="PPR_At4g14850-like_plant"/>
</dbReference>
<dbReference type="PROSITE" id="PS51375">
    <property type="entry name" value="PPR"/>
    <property type="match status" value="4"/>
</dbReference>
<dbReference type="InterPro" id="IPR046848">
    <property type="entry name" value="E_motif"/>
</dbReference>
<organism evidence="6 7">
    <name type="scientific">Centaurea solstitialis</name>
    <name type="common">yellow star-thistle</name>
    <dbReference type="NCBI Taxonomy" id="347529"/>
    <lineage>
        <taxon>Eukaryota</taxon>
        <taxon>Viridiplantae</taxon>
        <taxon>Streptophyta</taxon>
        <taxon>Embryophyta</taxon>
        <taxon>Tracheophyta</taxon>
        <taxon>Spermatophyta</taxon>
        <taxon>Magnoliopsida</taxon>
        <taxon>eudicotyledons</taxon>
        <taxon>Gunneridae</taxon>
        <taxon>Pentapetalae</taxon>
        <taxon>asterids</taxon>
        <taxon>campanulids</taxon>
        <taxon>Asterales</taxon>
        <taxon>Asteraceae</taxon>
        <taxon>Carduoideae</taxon>
        <taxon>Cardueae</taxon>
        <taxon>Centaureinae</taxon>
        <taxon>Centaurea</taxon>
    </lineage>
</organism>
<dbReference type="Pfam" id="PF20431">
    <property type="entry name" value="E_motif"/>
    <property type="match status" value="1"/>
</dbReference>
<dbReference type="InterPro" id="IPR036397">
    <property type="entry name" value="RNaseH_sf"/>
</dbReference>
<dbReference type="InterPro" id="IPR011990">
    <property type="entry name" value="TPR-like_helical_dom_sf"/>
</dbReference>
<evidence type="ECO:0000256" key="2">
    <source>
        <dbReference type="PROSITE-ProRule" id="PRU00708"/>
    </source>
</evidence>
<dbReference type="InterPro" id="IPR002885">
    <property type="entry name" value="PPR_rpt"/>
</dbReference>
<feature type="compositionally biased region" description="Polar residues" evidence="3">
    <location>
        <begin position="835"/>
        <end position="844"/>
    </location>
</feature>
<dbReference type="InterPro" id="IPR046849">
    <property type="entry name" value="E2_motif"/>
</dbReference>
<sequence>MPQRDVSAAEHNRLLFEFARTSNNLQALKHFLGIRRFGLQVNRETFSCVLKICGSLCDQIIGKQIHCNCIKLGFIEDVSVGNSLVNMYAKTEGVWMAEKVFDEMPERNVVSWTSMLSGYSSRRMHDRAVELFLRMQVKGIRPNAFTFAAILGALADNGAVVKGMQVHTMVVKLGFELYTYVCNSLICMYSRAGMIRSAIAVFDDMEVRDSVSWNVMIAGYAQSGDVDGAVGVFRVLANNGMRPNAYTFSSMLSACAGPITAAVELGKQFHAGAIKEGYDDNLYVSSALVTMYAKRGSIESANDVFHRQPERNLVSWNSIISGYAQSDDVDGAAGVFRQLVNNGVRPDEYTFSSILTACAGPTVAVELGKQFHVGAIKEGYNDSLCVSSALVTMYAKRGNIESANKVFQRQPERSLVSWISMISGYAQHGYGKKALEIFEELRNEDLEMNDITFICVITACSYAGLVDEGERYFDMMVKDLNIDPTPKHYSCMVDLYSRAGLLEKAMALIDGMPFPAGATIWRSLLAACRLHKNFELGKLAGDKLMSLQPQDSASYVLLSNLYAITGDWQERAEVRKLMVERNIKKEVGFSWIEIKNKTHSFVAGDTSHPSSRLIYRKLNELSLRLQDAGYLPDTSDVLHDVEDEQKEDLLSGHSESSSLKLSKPFDESERELHMRIKETWAKDVNLQPRNLLEEMADDQPIELSFNGKANSDPNQYVKSFLDICDLFKTEAATDDAIWLRLFSFTLIGEAKAWLRSLEPNSINPCEEMKNYYDPNEEVASLKNNQVGCEDCKGTHLTKDYPNKPMMTLEDVNFMNRGDYQGRGWNNNWNFNQRQDPLGYYQQNQPTPPKPNHESSKNLLLSANVCRDKKDEISNILGVFNDLRESKYLGLPSLIGRSKRSVFNFLKDRVWKRIQGWSNKLLSRAGKAILIKNVAQAIPSYCMSCFLIPKSICEEIQRMLNGYWWSSNAQSRKGLRWLSWDAMSMAKNKGGMGFRNLHGFNISLLGKHCWNFMNNPNSLVSRVYKARYFSNKHFLDAVKGNGSSFIWTGIWTAKEALFKGFRWVLGNGEDIRIYSDPWLRGKSDFRVENSHLHSNDDSRVNSLFMANTRTWDIDVITAAFTERDADAILATPIPQHNVRDRVVWQHTKDGVFSVKSGYHFWHTHNARQVSVDSSLGWKKIWNLLVPPKLKIFTWRFCRNNIPVRNMLAGRGIATAIDCPLCASDVEHLLHLFFYCNFASECWQHVGLVYDMRMVEDAPTRLLEKLSSQPTEVVVKIITVLWGIWFFRNKKVWENKTVTAAVAMDWSSNLVTQWQLARTKLVGNNAGVSRTGTTENPRWTAPPTGHLKLNVDASVVHGASSFSVGMLVRDDRGVFIHGKTMRFGGTVSVFEAEAIGVNEALSWIRSLQLQRVTIETDSLLTVKALEGNYRNFLEVGNCIESCRLKLQDRGDISVRYIRKHANKAAHLMARIPCLVNCYNVMLSPPPHLLETLMYDSVSS</sequence>
<dbReference type="Gene3D" id="3.30.420.10">
    <property type="entry name" value="Ribonuclease H-like superfamily/Ribonuclease H"/>
    <property type="match status" value="1"/>
</dbReference>
<dbReference type="SUPFAM" id="SSF53098">
    <property type="entry name" value="Ribonuclease H-like"/>
    <property type="match status" value="1"/>
</dbReference>
<dbReference type="PANTHER" id="PTHR24015:SF1856">
    <property type="entry name" value="OS05G0455900 PROTEIN"/>
    <property type="match status" value="1"/>
</dbReference>
<dbReference type="FunFam" id="1.25.40.10:FF:000382">
    <property type="entry name" value="Pentatricopeptide repeat-containing protein"/>
    <property type="match status" value="1"/>
</dbReference>
<feature type="domain" description="RNase H type-1" evidence="4">
    <location>
        <begin position="1348"/>
        <end position="1468"/>
    </location>
</feature>
<keyword evidence="1" id="KW-0677">Repeat</keyword>
<protein>
    <recommendedName>
        <fullName evidence="8">Pentatricopeptide repeat-containing protein</fullName>
    </recommendedName>
</protein>
<dbReference type="Pfam" id="PF01535">
    <property type="entry name" value="PPR"/>
    <property type="match status" value="2"/>
</dbReference>
<feature type="repeat" description="PPR" evidence="2">
    <location>
        <begin position="414"/>
        <end position="448"/>
    </location>
</feature>
<dbReference type="Pfam" id="PF13041">
    <property type="entry name" value="PPR_2"/>
    <property type="match status" value="4"/>
</dbReference>
<evidence type="ECO:0000313" key="7">
    <source>
        <dbReference type="Proteomes" id="UP001172457"/>
    </source>
</evidence>
<dbReference type="Gene3D" id="1.25.40.10">
    <property type="entry name" value="Tetratricopeptide repeat domain"/>
    <property type="match status" value="4"/>
</dbReference>
<evidence type="ECO:0008006" key="8">
    <source>
        <dbReference type="Google" id="ProtNLM"/>
    </source>
</evidence>
<evidence type="ECO:0000313" key="6">
    <source>
        <dbReference type="EMBL" id="KAJ9566998.1"/>
    </source>
</evidence>
<dbReference type="Pfam" id="PF13966">
    <property type="entry name" value="zf-RVT"/>
    <property type="match status" value="1"/>
</dbReference>
<comment type="caution">
    <text evidence="6">The sequence shown here is derived from an EMBL/GenBank/DDBJ whole genome shotgun (WGS) entry which is preliminary data.</text>
</comment>
<evidence type="ECO:0000259" key="5">
    <source>
        <dbReference type="Pfam" id="PF13966"/>
    </source>
</evidence>
<feature type="repeat" description="PPR" evidence="2">
    <location>
        <begin position="108"/>
        <end position="142"/>
    </location>
</feature>
<evidence type="ECO:0000259" key="4">
    <source>
        <dbReference type="Pfam" id="PF13456"/>
    </source>
</evidence>
<feature type="region of interest" description="Disordered" evidence="3">
    <location>
        <begin position="835"/>
        <end position="855"/>
    </location>
</feature>
<dbReference type="FunFam" id="1.25.40.10:FF:000073">
    <property type="entry name" value="Pentatricopeptide repeat-containing protein chloroplastic"/>
    <property type="match status" value="2"/>
</dbReference>
<dbReference type="Proteomes" id="UP001172457">
    <property type="component" value="Chromosome 1"/>
</dbReference>
<dbReference type="GO" id="GO:0009451">
    <property type="term" value="P:RNA modification"/>
    <property type="evidence" value="ECO:0007669"/>
    <property type="project" value="InterPro"/>
</dbReference>
<keyword evidence="7" id="KW-1185">Reference proteome</keyword>
<evidence type="ECO:0000256" key="3">
    <source>
        <dbReference type="SAM" id="MobiDB-lite"/>
    </source>
</evidence>
<reference evidence="6" key="1">
    <citation type="submission" date="2023-03" db="EMBL/GenBank/DDBJ databases">
        <title>Chromosome-scale reference genome and RAD-based genetic map of yellow starthistle (Centaurea solstitialis) reveal putative structural variation and QTLs associated with invader traits.</title>
        <authorList>
            <person name="Reatini B."/>
            <person name="Cang F.A."/>
            <person name="Jiang Q."/>
            <person name="Mckibben M.T.W."/>
            <person name="Barker M.S."/>
            <person name="Rieseberg L.H."/>
            <person name="Dlugosch K.M."/>
        </authorList>
    </citation>
    <scope>NUCLEOTIDE SEQUENCE</scope>
    <source>
        <strain evidence="6">CAN-66</strain>
        <tissue evidence="6">Leaf</tissue>
    </source>
</reference>
<dbReference type="FunFam" id="1.25.40.10:FF:000366">
    <property type="entry name" value="Pentatricopeptide (PPR) repeat-containing protein"/>
    <property type="match status" value="1"/>
</dbReference>
<dbReference type="InterPro" id="IPR012337">
    <property type="entry name" value="RNaseH-like_sf"/>
</dbReference>
<feature type="domain" description="Reverse transcriptase zinc-binding" evidence="5">
    <location>
        <begin position="1151"/>
        <end position="1241"/>
    </location>
</feature>
<dbReference type="NCBIfam" id="TIGR00756">
    <property type="entry name" value="PPR"/>
    <property type="match status" value="5"/>
</dbReference>
<dbReference type="InterPro" id="IPR044730">
    <property type="entry name" value="RNase_H-like_dom_plant"/>
</dbReference>
<dbReference type="GO" id="GO:0003723">
    <property type="term" value="F:RNA binding"/>
    <property type="evidence" value="ECO:0007669"/>
    <property type="project" value="InterPro"/>
</dbReference>
<dbReference type="PANTHER" id="PTHR24015">
    <property type="entry name" value="OS07G0578800 PROTEIN-RELATED"/>
    <property type="match status" value="1"/>
</dbReference>
<dbReference type="FunFam" id="1.25.40.10:FF:000031">
    <property type="entry name" value="Pentatricopeptide repeat-containing protein mitochondrial"/>
    <property type="match status" value="1"/>
</dbReference>
<dbReference type="InterPro" id="IPR026960">
    <property type="entry name" value="RVT-Znf"/>
</dbReference>
<dbReference type="CDD" id="cd06222">
    <property type="entry name" value="RNase_H_like"/>
    <property type="match status" value="1"/>
</dbReference>
<evidence type="ECO:0000256" key="1">
    <source>
        <dbReference type="ARBA" id="ARBA00022737"/>
    </source>
</evidence>
<accession>A0AA38TTW9</accession>
<gene>
    <name evidence="6" type="ORF">OSB04_002964</name>
</gene>
<dbReference type="Pfam" id="PF13456">
    <property type="entry name" value="RVT_3"/>
    <property type="match status" value="1"/>
</dbReference>
<feature type="repeat" description="PPR" evidence="2">
    <location>
        <begin position="209"/>
        <end position="243"/>
    </location>
</feature>
<dbReference type="InterPro" id="IPR002156">
    <property type="entry name" value="RNaseH_domain"/>
</dbReference>
<dbReference type="Pfam" id="PF20430">
    <property type="entry name" value="Eplus_motif"/>
    <property type="match status" value="1"/>
</dbReference>
<feature type="repeat" description="PPR" evidence="2">
    <location>
        <begin position="312"/>
        <end position="346"/>
    </location>
</feature>
<name>A0AA38TTW9_9ASTR</name>
<proteinExistence type="predicted"/>
<dbReference type="EMBL" id="JARYMX010000001">
    <property type="protein sequence ID" value="KAJ9566998.1"/>
    <property type="molecule type" value="Genomic_DNA"/>
</dbReference>
<dbReference type="GO" id="GO:0004523">
    <property type="term" value="F:RNA-DNA hybrid ribonuclease activity"/>
    <property type="evidence" value="ECO:0007669"/>
    <property type="project" value="InterPro"/>
</dbReference>